<name>A0A1J5Q3I3_9ZZZZ</name>
<protein>
    <submittedName>
        <fullName evidence="2">Uncharacterized protein</fullName>
    </submittedName>
</protein>
<organism evidence="2">
    <name type="scientific">mine drainage metagenome</name>
    <dbReference type="NCBI Taxonomy" id="410659"/>
    <lineage>
        <taxon>unclassified sequences</taxon>
        <taxon>metagenomes</taxon>
        <taxon>ecological metagenomes</taxon>
    </lineage>
</organism>
<proteinExistence type="predicted"/>
<gene>
    <name evidence="2" type="ORF">GALL_437960</name>
</gene>
<feature type="region of interest" description="Disordered" evidence="1">
    <location>
        <begin position="100"/>
        <end position="159"/>
    </location>
</feature>
<dbReference type="AlphaFoldDB" id="A0A1J5Q3I3"/>
<feature type="region of interest" description="Disordered" evidence="1">
    <location>
        <begin position="1"/>
        <end position="59"/>
    </location>
</feature>
<feature type="compositionally biased region" description="Polar residues" evidence="1">
    <location>
        <begin position="112"/>
        <end position="121"/>
    </location>
</feature>
<accession>A0A1J5Q3I3</accession>
<evidence type="ECO:0000313" key="2">
    <source>
        <dbReference type="EMBL" id="OIQ74551.1"/>
    </source>
</evidence>
<reference evidence="2" key="1">
    <citation type="submission" date="2016-10" db="EMBL/GenBank/DDBJ databases">
        <title>Sequence of Gallionella enrichment culture.</title>
        <authorList>
            <person name="Poehlein A."/>
            <person name="Muehling M."/>
            <person name="Daniel R."/>
        </authorList>
    </citation>
    <scope>NUCLEOTIDE SEQUENCE</scope>
</reference>
<feature type="compositionally biased region" description="Gly residues" evidence="1">
    <location>
        <begin position="27"/>
        <end position="36"/>
    </location>
</feature>
<comment type="caution">
    <text evidence="2">The sequence shown here is derived from an EMBL/GenBank/DDBJ whole genome shotgun (WGS) entry which is preliminary data.</text>
</comment>
<dbReference type="EMBL" id="MLJW01002469">
    <property type="protein sequence ID" value="OIQ74551.1"/>
    <property type="molecule type" value="Genomic_DNA"/>
</dbReference>
<sequence length="159" mass="16233">MARPQGAVARHRGAQADTACVSAPGQGAAGVGGSGQRRGDPGHHLAFQAGSGDGGKLLVKPAENSGIAALEADHEAVFPSMPHELGIDHLLLRAAAKPAFADVDPERPRGQTAKSGINQGVDQHDVGPGEQARSAQGDQVHRTRPGANESDAPHHRPPA</sequence>
<evidence type="ECO:0000256" key="1">
    <source>
        <dbReference type="SAM" id="MobiDB-lite"/>
    </source>
</evidence>